<dbReference type="GO" id="GO:0004029">
    <property type="term" value="F:aldehyde dehydrogenase (NAD+) activity"/>
    <property type="evidence" value="ECO:0007669"/>
    <property type="project" value="TreeGrafter"/>
</dbReference>
<dbReference type="PANTHER" id="PTHR48079:SF6">
    <property type="entry name" value="NAD(P)-BINDING DOMAIN-CONTAINING PROTEIN-RELATED"/>
    <property type="match status" value="1"/>
</dbReference>
<dbReference type="SUPFAM" id="SSF51735">
    <property type="entry name" value="NAD(P)-binding Rossmann-fold domains"/>
    <property type="match status" value="1"/>
</dbReference>
<keyword evidence="3" id="KW-1185">Reference proteome</keyword>
<dbReference type="Gene3D" id="3.40.50.720">
    <property type="entry name" value="NAD(P)-binding Rossmann-like Domain"/>
    <property type="match status" value="1"/>
</dbReference>
<dbReference type="GO" id="GO:0005737">
    <property type="term" value="C:cytoplasm"/>
    <property type="evidence" value="ECO:0007669"/>
    <property type="project" value="TreeGrafter"/>
</dbReference>
<organism evidence="2 3">
    <name type="scientific">Cephaloticoccus capnophilus</name>
    <dbReference type="NCBI Taxonomy" id="1548208"/>
    <lineage>
        <taxon>Bacteria</taxon>
        <taxon>Pseudomonadati</taxon>
        <taxon>Verrucomicrobiota</taxon>
        <taxon>Opitutia</taxon>
        <taxon>Opitutales</taxon>
        <taxon>Opitutaceae</taxon>
        <taxon>Cephaloticoccus</taxon>
    </lineage>
</organism>
<dbReference type="OrthoDB" id="9808276at2"/>
<dbReference type="Proteomes" id="UP000071392">
    <property type="component" value="Unassembled WGS sequence"/>
</dbReference>
<accession>A0A139SKF2</accession>
<evidence type="ECO:0000313" key="2">
    <source>
        <dbReference type="EMBL" id="KXU35038.1"/>
    </source>
</evidence>
<dbReference type="EMBL" id="LSZP01000045">
    <property type="protein sequence ID" value="KXU35038.1"/>
    <property type="molecule type" value="Genomic_DNA"/>
</dbReference>
<dbReference type="AlphaFoldDB" id="A0A139SKF2"/>
<dbReference type="InterPro" id="IPR036291">
    <property type="entry name" value="NAD(P)-bd_dom_sf"/>
</dbReference>
<dbReference type="Pfam" id="PF01370">
    <property type="entry name" value="Epimerase"/>
    <property type="match status" value="1"/>
</dbReference>
<dbReference type="STRING" id="1548208.AXK12_00270"/>
<dbReference type="InterPro" id="IPR001509">
    <property type="entry name" value="Epimerase_deHydtase"/>
</dbReference>
<reference evidence="2 3" key="1">
    <citation type="submission" date="2016-02" db="EMBL/GenBank/DDBJ databases">
        <authorList>
            <person name="Wen L."/>
            <person name="He K."/>
            <person name="Yang H."/>
        </authorList>
    </citation>
    <scope>NUCLEOTIDE SEQUENCE [LARGE SCALE GENOMIC DNA]</scope>
    <source>
        <strain evidence="2 3">CV41</strain>
    </source>
</reference>
<evidence type="ECO:0000259" key="1">
    <source>
        <dbReference type="Pfam" id="PF01370"/>
    </source>
</evidence>
<dbReference type="InterPro" id="IPR051783">
    <property type="entry name" value="NAD(P)-dependent_oxidoreduct"/>
</dbReference>
<protein>
    <recommendedName>
        <fullName evidence="1">NAD-dependent epimerase/dehydratase domain-containing protein</fullName>
    </recommendedName>
</protein>
<proteinExistence type="predicted"/>
<gene>
    <name evidence="2" type="ORF">AXK12_00270</name>
</gene>
<sequence length="323" mass="35089">MPRDTQPLFVQKHLLILGCGYLGQYVAREALWRGMRVTALTRNETHAVALRAQGLGVIVADLASEDWHALAPREVDYVLNCVSSGAASAAARAALSPASASEDKLAARRRSYVDGMRSLTRWLRDAERVGTIVYTSSTSVYPQGGGAVVDEDSPTVPPDTNTRAGILTAAEQRLQRDCPPAPKRWFILRLAGLYGPGRSHLLDQVLKNAPSLGPVSQRLNLVHVEDAAAAIWAAFAAPATFANRVYNVADDAPAPKCEVLTWLAEQVGPISPDSAKTATVSAAQRSSRQVLDRIISNVRLKREIGWQPRYPDYRAGYAKMLSH</sequence>
<name>A0A139SKF2_9BACT</name>
<evidence type="ECO:0000313" key="3">
    <source>
        <dbReference type="Proteomes" id="UP000071392"/>
    </source>
</evidence>
<dbReference type="PANTHER" id="PTHR48079">
    <property type="entry name" value="PROTEIN YEEZ"/>
    <property type="match status" value="1"/>
</dbReference>
<feature type="domain" description="NAD-dependent epimerase/dehydratase" evidence="1">
    <location>
        <begin position="15"/>
        <end position="249"/>
    </location>
</feature>
<dbReference type="RefSeq" id="WP_068712392.1">
    <property type="nucleotide sequence ID" value="NZ_LSZP01000045.1"/>
</dbReference>
<comment type="caution">
    <text evidence="2">The sequence shown here is derived from an EMBL/GenBank/DDBJ whole genome shotgun (WGS) entry which is preliminary data.</text>
</comment>